<dbReference type="InterPro" id="IPR003599">
    <property type="entry name" value="Ig_sub"/>
</dbReference>
<dbReference type="PANTHER" id="PTHR23268">
    <property type="entry name" value="T-CELL RECEPTOR BETA CHAIN"/>
    <property type="match status" value="1"/>
</dbReference>
<dbReference type="Gene3D" id="2.60.40.10">
    <property type="entry name" value="Immunoglobulins"/>
    <property type="match status" value="1"/>
</dbReference>
<evidence type="ECO:0000259" key="4">
    <source>
        <dbReference type="PROSITE" id="PS50835"/>
    </source>
</evidence>
<feature type="domain" description="Ig-like" evidence="4">
    <location>
        <begin position="18"/>
        <end position="121"/>
    </location>
</feature>
<evidence type="ECO:0000313" key="5">
    <source>
        <dbReference type="Ensembl" id="ENSEASP00005048367.1"/>
    </source>
</evidence>
<dbReference type="Proteomes" id="UP000694387">
    <property type="component" value="Chromosome 1"/>
</dbReference>
<feature type="chain" id="PRO_5040411012" description="Ig-like domain-containing protein" evidence="3">
    <location>
        <begin position="22"/>
        <end position="229"/>
    </location>
</feature>
<dbReference type="InterPro" id="IPR050413">
    <property type="entry name" value="TCR_beta_variable"/>
</dbReference>
<dbReference type="AlphaFoldDB" id="A0A9L0JEB5"/>
<dbReference type="PANTHER" id="PTHR23268:SF101">
    <property type="entry name" value="T CELL RECEPTOR BETA VARIABLE 9"/>
    <property type="match status" value="1"/>
</dbReference>
<dbReference type="SMART" id="SM00409">
    <property type="entry name" value="IG"/>
    <property type="match status" value="1"/>
</dbReference>
<proteinExistence type="predicted"/>
<reference evidence="5 6" key="1">
    <citation type="journal article" date="2020" name="Nat. Commun.">
        <title>Donkey genomes provide new insights into domestication and selection for coat color.</title>
        <authorList>
            <person name="Wang"/>
            <person name="C."/>
            <person name="Li"/>
            <person name="H."/>
            <person name="Guo"/>
            <person name="Y."/>
            <person name="Huang"/>
            <person name="J."/>
            <person name="Sun"/>
            <person name="Y."/>
            <person name="Min"/>
            <person name="J."/>
            <person name="Wang"/>
            <person name="J."/>
            <person name="Fang"/>
            <person name="X."/>
            <person name="Zhao"/>
            <person name="Z."/>
            <person name="Wang"/>
            <person name="S."/>
            <person name="Zhang"/>
            <person name="Y."/>
            <person name="Liu"/>
            <person name="Q."/>
            <person name="Jiang"/>
            <person name="Q."/>
            <person name="Wang"/>
            <person name="X."/>
            <person name="Guo"/>
            <person name="Y."/>
            <person name="Yang"/>
            <person name="C."/>
            <person name="Wang"/>
            <person name="Y."/>
            <person name="Tian"/>
            <person name="F."/>
            <person name="Zhuang"/>
            <person name="G."/>
            <person name="Fan"/>
            <person name="Y."/>
            <person name="Gao"/>
            <person name="Q."/>
            <person name="Li"/>
            <person name="Y."/>
            <person name="Ju"/>
            <person name="Z."/>
            <person name="Li"/>
            <person name="J."/>
            <person name="Li"/>
            <person name="R."/>
            <person name="Hou"/>
            <person name="M."/>
            <person name="Yang"/>
            <person name="G."/>
            <person name="Liu"/>
            <person name="G."/>
            <person name="Liu"/>
            <person name="W."/>
            <person name="Guo"/>
            <person name="J."/>
            <person name="Pan"/>
            <person name="S."/>
            <person name="Fan"/>
            <person name="G."/>
            <person name="Zhang"/>
            <person name="W."/>
            <person name="Zhang"/>
            <person name="R."/>
            <person name="Yu"/>
            <person name="J."/>
            <person name="Zhang"/>
            <person name="X."/>
            <person name="Yin"/>
            <person name="Q."/>
            <person name="Ji"/>
            <person name="C."/>
            <person name="Jin"/>
            <person name="Y."/>
            <person name="Yue"/>
            <person name="G."/>
            <person name="Liu"/>
            <person name="M."/>
            <person name="Xu"/>
            <person name="J."/>
            <person name="Liu"/>
            <person name="S."/>
            <person name="Jordana"/>
            <person name="J."/>
            <person name="Noce"/>
            <person name="A."/>
            <person name="Amills"/>
            <person name="M."/>
            <person name="Wu"/>
            <person name="D.D."/>
            <person name="Li"/>
            <person name="S."/>
            <person name="Zhou"/>
            <person name="X. and Zhong"/>
            <person name="J."/>
        </authorList>
    </citation>
    <scope>NUCLEOTIDE SEQUENCE [LARGE SCALE GENOMIC DNA]</scope>
</reference>
<dbReference type="Ensembl" id="ENSEAST00005054000.1">
    <property type="protein sequence ID" value="ENSEASP00005048367.1"/>
    <property type="gene ID" value="ENSEASG00005009430.2"/>
</dbReference>
<evidence type="ECO:0000256" key="3">
    <source>
        <dbReference type="SAM" id="SignalP"/>
    </source>
</evidence>
<reference evidence="5" key="3">
    <citation type="submission" date="2025-09" db="UniProtKB">
        <authorList>
            <consortium name="Ensembl"/>
        </authorList>
    </citation>
    <scope>IDENTIFICATION</scope>
</reference>
<dbReference type="GO" id="GO:0005886">
    <property type="term" value="C:plasma membrane"/>
    <property type="evidence" value="ECO:0007669"/>
    <property type="project" value="TreeGrafter"/>
</dbReference>
<dbReference type="GeneTree" id="ENSGT00940000154270"/>
<accession>A0A9L0JEB5</accession>
<sequence length="229" mass="25113">MGYRLLCYVALCLLGAGPVDSGVIQTPRHVVKAKGQQAMLKCSPIYEHDTVSWYQQALGQGPKFLIQYYNGEVREKGDIPDRFSGQQFGNQSSELNLTILELTDSALYLCASSLAQRCRVSSQQHKNIPALAQEVIVRVAAASQTGSVPHISDRPSTHTPPGTYMCCVLCSQKSCKINIIFLVYICEGKQLSRVPYFITGRGKTQTEGFSSTPVFPQPLDTSPLLASCF</sequence>
<dbReference type="Pfam" id="PF07686">
    <property type="entry name" value="V-set"/>
    <property type="match status" value="1"/>
</dbReference>
<dbReference type="GO" id="GO:0002376">
    <property type="term" value="P:immune system process"/>
    <property type="evidence" value="ECO:0007669"/>
    <property type="project" value="UniProtKB-KW"/>
</dbReference>
<reference evidence="5" key="2">
    <citation type="submission" date="2025-08" db="UniProtKB">
        <authorList>
            <consortium name="Ensembl"/>
        </authorList>
    </citation>
    <scope>IDENTIFICATION</scope>
</reference>
<dbReference type="InterPro" id="IPR036179">
    <property type="entry name" value="Ig-like_dom_sf"/>
</dbReference>
<evidence type="ECO:0000256" key="2">
    <source>
        <dbReference type="ARBA" id="ARBA00022859"/>
    </source>
</evidence>
<keyword evidence="6" id="KW-1185">Reference proteome</keyword>
<dbReference type="SUPFAM" id="SSF48726">
    <property type="entry name" value="Immunoglobulin"/>
    <property type="match status" value="1"/>
</dbReference>
<keyword evidence="2" id="KW-0391">Immunity</keyword>
<dbReference type="GO" id="GO:0007166">
    <property type="term" value="P:cell surface receptor signaling pathway"/>
    <property type="evidence" value="ECO:0007669"/>
    <property type="project" value="TreeGrafter"/>
</dbReference>
<evidence type="ECO:0000256" key="1">
    <source>
        <dbReference type="ARBA" id="ARBA00022729"/>
    </source>
</evidence>
<protein>
    <recommendedName>
        <fullName evidence="4">Ig-like domain-containing protein</fullName>
    </recommendedName>
</protein>
<dbReference type="InterPro" id="IPR013106">
    <property type="entry name" value="Ig_V-set"/>
</dbReference>
<evidence type="ECO:0000313" key="6">
    <source>
        <dbReference type="Proteomes" id="UP000694387"/>
    </source>
</evidence>
<dbReference type="PROSITE" id="PS50835">
    <property type="entry name" value="IG_LIKE"/>
    <property type="match status" value="1"/>
</dbReference>
<keyword evidence="1 3" id="KW-0732">Signal</keyword>
<feature type="signal peptide" evidence="3">
    <location>
        <begin position="1"/>
        <end position="21"/>
    </location>
</feature>
<organism evidence="5 6">
    <name type="scientific">Equus asinus</name>
    <name type="common">Donkey</name>
    <name type="synonym">Equus africanus asinus</name>
    <dbReference type="NCBI Taxonomy" id="9793"/>
    <lineage>
        <taxon>Eukaryota</taxon>
        <taxon>Metazoa</taxon>
        <taxon>Chordata</taxon>
        <taxon>Craniata</taxon>
        <taxon>Vertebrata</taxon>
        <taxon>Euteleostomi</taxon>
        <taxon>Mammalia</taxon>
        <taxon>Eutheria</taxon>
        <taxon>Laurasiatheria</taxon>
        <taxon>Perissodactyla</taxon>
        <taxon>Equidae</taxon>
        <taxon>Equus</taxon>
    </lineage>
</organism>
<dbReference type="InterPro" id="IPR007110">
    <property type="entry name" value="Ig-like_dom"/>
</dbReference>
<dbReference type="InterPro" id="IPR013783">
    <property type="entry name" value="Ig-like_fold"/>
</dbReference>
<name>A0A9L0JEB5_EQUAS</name>